<dbReference type="GO" id="GO:0005975">
    <property type="term" value="P:carbohydrate metabolic process"/>
    <property type="evidence" value="ECO:0007669"/>
    <property type="project" value="InterPro"/>
</dbReference>
<name>A0A7J6FD41_CANSA</name>
<evidence type="ECO:0000256" key="5">
    <source>
        <dbReference type="ARBA" id="ARBA00022801"/>
    </source>
</evidence>
<reference evidence="9 10" key="1">
    <citation type="journal article" date="2020" name="bioRxiv">
        <title>Sequence and annotation of 42 cannabis genomes reveals extensive copy number variation in cannabinoid synthesis and pathogen resistance genes.</title>
        <authorList>
            <person name="Mckernan K.J."/>
            <person name="Helbert Y."/>
            <person name="Kane L.T."/>
            <person name="Ebling H."/>
            <person name="Zhang L."/>
            <person name="Liu B."/>
            <person name="Eaton Z."/>
            <person name="Mclaughlin S."/>
            <person name="Kingan S."/>
            <person name="Baybayan P."/>
            <person name="Concepcion G."/>
            <person name="Jordan M."/>
            <person name="Riva A."/>
            <person name="Barbazuk W."/>
            <person name="Harkins T."/>
        </authorList>
    </citation>
    <scope>NUCLEOTIDE SEQUENCE [LARGE SCALE GENOMIC DNA]</scope>
    <source>
        <strain evidence="10">cv. Jamaican Lion 4</strain>
        <tissue evidence="9">Leaf</tissue>
    </source>
</reference>
<dbReference type="GO" id="GO:0004650">
    <property type="term" value="F:polygalacturonase activity"/>
    <property type="evidence" value="ECO:0007669"/>
    <property type="project" value="InterPro"/>
</dbReference>
<comment type="similarity">
    <text evidence="2 8">Belongs to the glycosyl hydrolase 28 family.</text>
</comment>
<dbReference type="PANTHER" id="PTHR31375">
    <property type="match status" value="1"/>
</dbReference>
<dbReference type="AlphaFoldDB" id="A0A7J6FD41"/>
<dbReference type="InterPro" id="IPR012334">
    <property type="entry name" value="Pectin_lyas_fold"/>
</dbReference>
<dbReference type="InterPro" id="IPR000743">
    <property type="entry name" value="Glyco_hydro_28"/>
</dbReference>
<keyword evidence="7" id="KW-0961">Cell wall biogenesis/degradation</keyword>
<keyword evidence="5 8" id="KW-0378">Hydrolase</keyword>
<organism evidence="9 10">
    <name type="scientific">Cannabis sativa</name>
    <name type="common">Hemp</name>
    <name type="synonym">Marijuana</name>
    <dbReference type="NCBI Taxonomy" id="3483"/>
    <lineage>
        <taxon>Eukaryota</taxon>
        <taxon>Viridiplantae</taxon>
        <taxon>Streptophyta</taxon>
        <taxon>Embryophyta</taxon>
        <taxon>Tracheophyta</taxon>
        <taxon>Spermatophyta</taxon>
        <taxon>Magnoliopsida</taxon>
        <taxon>eudicotyledons</taxon>
        <taxon>Gunneridae</taxon>
        <taxon>Pentapetalae</taxon>
        <taxon>rosids</taxon>
        <taxon>fabids</taxon>
        <taxon>Rosales</taxon>
        <taxon>Cannabaceae</taxon>
        <taxon>Cannabis</taxon>
    </lineage>
</organism>
<gene>
    <name evidence="9" type="ORF">F8388_018725</name>
</gene>
<dbReference type="Gene3D" id="2.160.20.10">
    <property type="entry name" value="Single-stranded right-handed beta-helix, Pectin lyase-like"/>
    <property type="match status" value="1"/>
</dbReference>
<dbReference type="EMBL" id="JAATIP010000134">
    <property type="protein sequence ID" value="KAF4368601.1"/>
    <property type="molecule type" value="Genomic_DNA"/>
</dbReference>
<evidence type="ECO:0000256" key="4">
    <source>
        <dbReference type="ARBA" id="ARBA00022525"/>
    </source>
</evidence>
<comment type="subcellular location">
    <subcellularLocation>
        <location evidence="1">Secreted</location>
        <location evidence="1">Cell wall</location>
    </subcellularLocation>
</comment>
<proteinExistence type="inferred from homology"/>
<protein>
    <recommendedName>
        <fullName evidence="11">Polygalacturonase</fullName>
    </recommendedName>
</protein>
<dbReference type="GO" id="GO:0071555">
    <property type="term" value="P:cell wall organization"/>
    <property type="evidence" value="ECO:0007669"/>
    <property type="project" value="UniProtKB-KW"/>
</dbReference>
<sequence>MLILSAPPTLSTSSFNVLMGFGAKPNGLTDSTNAFLRAWEAACTSTHAALIYVPKGRYLLRPLAFKGPCKSPHITFRIDGTLVAPHDYRVLGGAENWLNFQRVSGVSIVGGALDAKGHALWACKAQSNQFEHYVLLRHKNYGLLSLNSQMFHIVINHCENVADERSENHCPLVTVPTMMASTFNSPKMLPS</sequence>
<keyword evidence="4" id="KW-0964">Secreted</keyword>
<keyword evidence="6 8" id="KW-0326">Glycosidase</keyword>
<evidence type="ECO:0000313" key="10">
    <source>
        <dbReference type="Proteomes" id="UP000525078"/>
    </source>
</evidence>
<evidence type="ECO:0000313" key="9">
    <source>
        <dbReference type="EMBL" id="KAF4368601.1"/>
    </source>
</evidence>
<evidence type="ECO:0008006" key="11">
    <source>
        <dbReference type="Google" id="ProtNLM"/>
    </source>
</evidence>
<accession>A0A7J6FD41</accession>
<dbReference type="Pfam" id="PF00295">
    <property type="entry name" value="Glyco_hydro_28"/>
    <property type="match status" value="1"/>
</dbReference>
<evidence type="ECO:0000256" key="7">
    <source>
        <dbReference type="ARBA" id="ARBA00023316"/>
    </source>
</evidence>
<dbReference type="InterPro" id="IPR011050">
    <property type="entry name" value="Pectin_lyase_fold/virulence"/>
</dbReference>
<evidence type="ECO:0000256" key="1">
    <source>
        <dbReference type="ARBA" id="ARBA00004191"/>
    </source>
</evidence>
<keyword evidence="3" id="KW-0134">Cell wall</keyword>
<evidence type="ECO:0000256" key="6">
    <source>
        <dbReference type="ARBA" id="ARBA00023295"/>
    </source>
</evidence>
<dbReference type="Proteomes" id="UP000525078">
    <property type="component" value="Unassembled WGS sequence"/>
</dbReference>
<dbReference type="SUPFAM" id="SSF51126">
    <property type="entry name" value="Pectin lyase-like"/>
    <property type="match status" value="1"/>
</dbReference>
<comment type="caution">
    <text evidence="9">The sequence shown here is derived from an EMBL/GenBank/DDBJ whole genome shotgun (WGS) entry which is preliminary data.</text>
</comment>
<evidence type="ECO:0000256" key="8">
    <source>
        <dbReference type="RuleBase" id="RU361169"/>
    </source>
</evidence>
<evidence type="ECO:0000256" key="2">
    <source>
        <dbReference type="ARBA" id="ARBA00008834"/>
    </source>
</evidence>
<evidence type="ECO:0000256" key="3">
    <source>
        <dbReference type="ARBA" id="ARBA00022512"/>
    </source>
</evidence>